<dbReference type="AlphaFoldDB" id="A0AAV4EAH5"/>
<keyword evidence="4" id="KW-1185">Reference proteome</keyword>
<evidence type="ECO:0000256" key="2">
    <source>
        <dbReference type="SAM" id="Phobius"/>
    </source>
</evidence>
<proteinExistence type="predicted"/>
<reference evidence="3 4" key="1">
    <citation type="journal article" date="2021" name="Elife">
        <title>Chloroplast acquisition without the gene transfer in kleptoplastic sea slugs, Plakobranchus ocellatus.</title>
        <authorList>
            <person name="Maeda T."/>
            <person name="Takahashi S."/>
            <person name="Yoshida T."/>
            <person name="Shimamura S."/>
            <person name="Takaki Y."/>
            <person name="Nagai Y."/>
            <person name="Toyoda A."/>
            <person name="Suzuki Y."/>
            <person name="Arimoto A."/>
            <person name="Ishii H."/>
            <person name="Satoh N."/>
            <person name="Nishiyama T."/>
            <person name="Hasebe M."/>
            <person name="Maruyama T."/>
            <person name="Minagawa J."/>
            <person name="Obokata J."/>
            <person name="Shigenobu S."/>
        </authorList>
    </citation>
    <scope>NUCLEOTIDE SEQUENCE [LARGE SCALE GENOMIC DNA]</scope>
</reference>
<name>A0AAV4EAH5_9GAST</name>
<evidence type="ECO:0000256" key="1">
    <source>
        <dbReference type="SAM" id="MobiDB-lite"/>
    </source>
</evidence>
<protein>
    <submittedName>
        <fullName evidence="3">Uncharacterized protein</fullName>
    </submittedName>
</protein>
<accession>A0AAV4EAH5</accession>
<organism evidence="3 4">
    <name type="scientific">Elysia marginata</name>
    <dbReference type="NCBI Taxonomy" id="1093978"/>
    <lineage>
        <taxon>Eukaryota</taxon>
        <taxon>Metazoa</taxon>
        <taxon>Spiralia</taxon>
        <taxon>Lophotrochozoa</taxon>
        <taxon>Mollusca</taxon>
        <taxon>Gastropoda</taxon>
        <taxon>Heterobranchia</taxon>
        <taxon>Euthyneura</taxon>
        <taxon>Panpulmonata</taxon>
        <taxon>Sacoglossa</taxon>
        <taxon>Placobranchoidea</taxon>
        <taxon>Plakobranchidae</taxon>
        <taxon>Elysia</taxon>
    </lineage>
</organism>
<evidence type="ECO:0000313" key="3">
    <source>
        <dbReference type="EMBL" id="GFR57707.1"/>
    </source>
</evidence>
<keyword evidence="2" id="KW-1133">Transmembrane helix</keyword>
<keyword evidence="2" id="KW-0472">Membrane</keyword>
<sequence length="172" mass="17471">MWDRKKTDMNGDDSKDAAVDVREGQNIKPPTTMNQTAFVTIFAVLLVTFAPTNGFSKYGGHFGKYGGYGGFGYGHLGFGGYGMRHGGYGLGGYGIGGYGIGGYGLGGYGLGGYGMGGYGLGGYGGYGGWGGFGIAPSVSLLFIGDASAALRGSDVSSIHCCLSSTIDLKLSG</sequence>
<feature type="region of interest" description="Disordered" evidence="1">
    <location>
        <begin position="1"/>
        <end position="26"/>
    </location>
</feature>
<gene>
    <name evidence="3" type="ORF">ElyMa_000007300</name>
</gene>
<keyword evidence="2" id="KW-0812">Transmembrane</keyword>
<dbReference type="Proteomes" id="UP000762676">
    <property type="component" value="Unassembled WGS sequence"/>
</dbReference>
<feature type="transmembrane region" description="Helical" evidence="2">
    <location>
        <begin position="36"/>
        <end position="55"/>
    </location>
</feature>
<evidence type="ECO:0000313" key="4">
    <source>
        <dbReference type="Proteomes" id="UP000762676"/>
    </source>
</evidence>
<comment type="caution">
    <text evidence="3">The sequence shown here is derived from an EMBL/GenBank/DDBJ whole genome shotgun (WGS) entry which is preliminary data.</text>
</comment>
<feature type="compositionally biased region" description="Basic and acidic residues" evidence="1">
    <location>
        <begin position="1"/>
        <end position="25"/>
    </location>
</feature>
<dbReference type="EMBL" id="BMAT01000025">
    <property type="protein sequence ID" value="GFR57707.1"/>
    <property type="molecule type" value="Genomic_DNA"/>
</dbReference>